<feature type="transmembrane region" description="Helical" evidence="1">
    <location>
        <begin position="94"/>
        <end position="117"/>
    </location>
</feature>
<dbReference type="Pfam" id="PF20152">
    <property type="entry name" value="DUF6534"/>
    <property type="match status" value="1"/>
</dbReference>
<feature type="transmembrane region" description="Helical" evidence="1">
    <location>
        <begin position="255"/>
        <end position="281"/>
    </location>
</feature>
<organism evidence="3 4">
    <name type="scientific">Coprinellus micaceus</name>
    <name type="common">Glistening ink-cap mushroom</name>
    <name type="synonym">Coprinus micaceus</name>
    <dbReference type="NCBI Taxonomy" id="71717"/>
    <lineage>
        <taxon>Eukaryota</taxon>
        <taxon>Fungi</taxon>
        <taxon>Dikarya</taxon>
        <taxon>Basidiomycota</taxon>
        <taxon>Agaricomycotina</taxon>
        <taxon>Agaricomycetes</taxon>
        <taxon>Agaricomycetidae</taxon>
        <taxon>Agaricales</taxon>
        <taxon>Agaricineae</taxon>
        <taxon>Psathyrellaceae</taxon>
        <taxon>Coprinellus</taxon>
    </lineage>
</organism>
<feature type="transmembrane region" description="Helical" evidence="1">
    <location>
        <begin position="171"/>
        <end position="194"/>
    </location>
</feature>
<dbReference type="EMBL" id="QPFP01000104">
    <property type="protein sequence ID" value="TEB21744.1"/>
    <property type="molecule type" value="Genomic_DNA"/>
</dbReference>
<feature type="transmembrane region" description="Helical" evidence="1">
    <location>
        <begin position="129"/>
        <end position="151"/>
    </location>
</feature>
<dbReference type="Proteomes" id="UP000298030">
    <property type="component" value="Unassembled WGS sequence"/>
</dbReference>
<keyword evidence="4" id="KW-1185">Reference proteome</keyword>
<comment type="caution">
    <text evidence="3">The sequence shown here is derived from an EMBL/GenBank/DDBJ whole genome shotgun (WGS) entry which is preliminary data.</text>
</comment>
<evidence type="ECO:0000256" key="1">
    <source>
        <dbReference type="SAM" id="Phobius"/>
    </source>
</evidence>
<keyword evidence="1" id="KW-1133">Transmembrane helix</keyword>
<gene>
    <name evidence="3" type="ORF">FA13DRAFT_1819391</name>
</gene>
<proteinExistence type="predicted"/>
<dbReference type="PANTHER" id="PTHR40465">
    <property type="entry name" value="CHROMOSOME 1, WHOLE GENOME SHOTGUN SEQUENCE"/>
    <property type="match status" value="1"/>
</dbReference>
<feature type="domain" description="DUF6534" evidence="2">
    <location>
        <begin position="179"/>
        <end position="286"/>
    </location>
</feature>
<reference evidence="3 4" key="1">
    <citation type="journal article" date="2019" name="Nat. Ecol. Evol.">
        <title>Megaphylogeny resolves global patterns of mushroom evolution.</title>
        <authorList>
            <person name="Varga T."/>
            <person name="Krizsan K."/>
            <person name="Foldi C."/>
            <person name="Dima B."/>
            <person name="Sanchez-Garcia M."/>
            <person name="Sanchez-Ramirez S."/>
            <person name="Szollosi G.J."/>
            <person name="Szarkandi J.G."/>
            <person name="Papp V."/>
            <person name="Albert L."/>
            <person name="Andreopoulos W."/>
            <person name="Angelini C."/>
            <person name="Antonin V."/>
            <person name="Barry K.W."/>
            <person name="Bougher N.L."/>
            <person name="Buchanan P."/>
            <person name="Buyck B."/>
            <person name="Bense V."/>
            <person name="Catcheside P."/>
            <person name="Chovatia M."/>
            <person name="Cooper J."/>
            <person name="Damon W."/>
            <person name="Desjardin D."/>
            <person name="Finy P."/>
            <person name="Geml J."/>
            <person name="Haridas S."/>
            <person name="Hughes K."/>
            <person name="Justo A."/>
            <person name="Karasinski D."/>
            <person name="Kautmanova I."/>
            <person name="Kiss B."/>
            <person name="Kocsube S."/>
            <person name="Kotiranta H."/>
            <person name="LaButti K.M."/>
            <person name="Lechner B.E."/>
            <person name="Liimatainen K."/>
            <person name="Lipzen A."/>
            <person name="Lukacs Z."/>
            <person name="Mihaltcheva S."/>
            <person name="Morgado L.N."/>
            <person name="Niskanen T."/>
            <person name="Noordeloos M.E."/>
            <person name="Ohm R.A."/>
            <person name="Ortiz-Santana B."/>
            <person name="Ovrebo C."/>
            <person name="Racz N."/>
            <person name="Riley R."/>
            <person name="Savchenko A."/>
            <person name="Shiryaev A."/>
            <person name="Soop K."/>
            <person name="Spirin V."/>
            <person name="Szebenyi C."/>
            <person name="Tomsovsky M."/>
            <person name="Tulloss R.E."/>
            <person name="Uehling J."/>
            <person name="Grigoriev I.V."/>
            <person name="Vagvolgyi C."/>
            <person name="Papp T."/>
            <person name="Martin F.M."/>
            <person name="Miettinen O."/>
            <person name="Hibbett D.S."/>
            <person name="Nagy L.G."/>
        </authorList>
    </citation>
    <scope>NUCLEOTIDE SEQUENCE [LARGE SCALE GENOMIC DNA]</scope>
    <source>
        <strain evidence="3 4">FP101781</strain>
    </source>
</reference>
<name>A0A4Y7SJF8_COPMI</name>
<evidence type="ECO:0000259" key="2">
    <source>
        <dbReference type="Pfam" id="PF20152"/>
    </source>
</evidence>
<keyword evidence="1" id="KW-0472">Membrane</keyword>
<feature type="transmembrane region" description="Helical" evidence="1">
    <location>
        <begin position="215"/>
        <end position="243"/>
    </location>
</feature>
<keyword evidence="1" id="KW-0812">Transmembrane</keyword>
<evidence type="ECO:0000313" key="3">
    <source>
        <dbReference type="EMBL" id="TEB21744.1"/>
    </source>
</evidence>
<protein>
    <recommendedName>
        <fullName evidence="2">DUF6534 domain-containing protein</fullName>
    </recommendedName>
</protein>
<feature type="transmembrane region" description="Helical" evidence="1">
    <location>
        <begin position="48"/>
        <end position="68"/>
    </location>
</feature>
<dbReference type="PANTHER" id="PTHR40465:SF1">
    <property type="entry name" value="DUF6534 DOMAIN-CONTAINING PROTEIN"/>
    <property type="match status" value="1"/>
</dbReference>
<dbReference type="AlphaFoldDB" id="A0A4Y7SJF8"/>
<dbReference type="InterPro" id="IPR045339">
    <property type="entry name" value="DUF6534"/>
</dbReference>
<sequence length="319" mass="35076">MGIKMFPLNYANTTGSGLIGALVNGIFYGAAFIVTLQYARRHARSDPLYVRVIIGSMILLATLQTIFINHETYQKVITNHTDTRGLHAPVEFSLAAKFLCVYLITFIAQMFFVTRIWTLTARVSRVTRLALVPIIGFALLQITTGSAIVHLEATSATLAELASHGKWNRVLTAIQGSSTAACDVAITLTLCHLYRVHRSASPRVNSTIDRLVVYAINRAAATSLCATLAILFYFFLGGTFYLYVHVLAAPRYLRLIPAVHISVVPTYMTGQLYVISAVSVLTSRESWRDINNATVKDDSEQGSVTKFDSATYATAEKQV</sequence>
<accession>A0A4Y7SJF8</accession>
<evidence type="ECO:0000313" key="4">
    <source>
        <dbReference type="Proteomes" id="UP000298030"/>
    </source>
</evidence>
<feature type="transmembrane region" description="Helical" evidence="1">
    <location>
        <begin position="15"/>
        <end position="36"/>
    </location>
</feature>
<dbReference type="OrthoDB" id="3053610at2759"/>